<evidence type="ECO:0000313" key="3">
    <source>
        <dbReference type="EMBL" id="QDU31673.1"/>
    </source>
</evidence>
<dbReference type="OrthoDB" id="271821at2"/>
<organism evidence="3 4">
    <name type="scientific">Anatilimnocola aggregata</name>
    <dbReference type="NCBI Taxonomy" id="2528021"/>
    <lineage>
        <taxon>Bacteria</taxon>
        <taxon>Pseudomonadati</taxon>
        <taxon>Planctomycetota</taxon>
        <taxon>Planctomycetia</taxon>
        <taxon>Pirellulales</taxon>
        <taxon>Pirellulaceae</taxon>
        <taxon>Anatilimnocola</taxon>
    </lineage>
</organism>
<accession>A0A517YN79</accession>
<dbReference type="PANTHER" id="PTHR47163">
    <property type="entry name" value="DDE_TNP_IS1595 DOMAIN-CONTAINING PROTEIN"/>
    <property type="match status" value="1"/>
</dbReference>
<dbReference type="NCBIfam" id="NF033547">
    <property type="entry name" value="transpos_IS1595"/>
    <property type="match status" value="1"/>
</dbReference>
<proteinExistence type="predicted"/>
<dbReference type="KEGG" id="aagg:ETAA8_68330"/>
<feature type="domain" description="ISXO2-like transposase" evidence="2">
    <location>
        <begin position="146"/>
        <end position="294"/>
    </location>
</feature>
<dbReference type="EMBL" id="CP036274">
    <property type="protein sequence ID" value="QDU31673.1"/>
    <property type="molecule type" value="Genomic_DNA"/>
</dbReference>
<sequence length="333" mass="37293">MPAKLPKTNTDADLNAMSMAAIFADEDKAREFMEAKRWPNGPVCPHCGSEKAYRLTPKAGSKKPVRKGVCKCNKCRKQFTVKVGTIFEDSKLPIRFWLFAIHLMTSSKKGVSSHQLARELGITVKSAWFMTHRIRESMKLDPMAGMLKGEVEADECYVGGKPRRGGPKGKPGRGTSKKPVLVLVERKGAAVATPIKNVTSKRLRRAMEAVIASEATLMTDESPLYTSTGKLFKGHHTTNHRSGEYARRENDLRIHSNTAESFFSLLKRGHYGTFHQLSETHLQRYCVEFAFRWTHMKLTDGQRMVKAIQAAGGKRLMYKQPKDRKPGTGLVGE</sequence>
<dbReference type="AlphaFoldDB" id="A0A517YN79"/>
<dbReference type="PANTHER" id="PTHR47163:SF2">
    <property type="entry name" value="SI:DKEY-17M8.2"/>
    <property type="match status" value="1"/>
</dbReference>
<feature type="compositionally biased region" description="Basic residues" evidence="1">
    <location>
        <begin position="161"/>
        <end position="171"/>
    </location>
</feature>
<dbReference type="Proteomes" id="UP000315017">
    <property type="component" value="Chromosome"/>
</dbReference>
<feature type="region of interest" description="Disordered" evidence="1">
    <location>
        <begin position="158"/>
        <end position="177"/>
    </location>
</feature>
<dbReference type="InterPro" id="IPR024442">
    <property type="entry name" value="Transposase_Zn_ribbon"/>
</dbReference>
<protein>
    <submittedName>
        <fullName evidence="3">ISXO2-like transposase domain protein</fullName>
    </submittedName>
</protein>
<dbReference type="RefSeq" id="WP_145099197.1">
    <property type="nucleotide sequence ID" value="NZ_CP036274.1"/>
</dbReference>
<evidence type="ECO:0000259" key="2">
    <source>
        <dbReference type="SMART" id="SM01126"/>
    </source>
</evidence>
<evidence type="ECO:0000313" key="4">
    <source>
        <dbReference type="Proteomes" id="UP000315017"/>
    </source>
</evidence>
<dbReference type="Pfam" id="PF12760">
    <property type="entry name" value="Zn_ribbon_IS1595"/>
    <property type="match status" value="1"/>
</dbReference>
<dbReference type="InterPro" id="IPR024445">
    <property type="entry name" value="Tnp_ISXO2-like"/>
</dbReference>
<dbReference type="SMART" id="SM01126">
    <property type="entry name" value="DDE_Tnp_IS1595"/>
    <property type="match status" value="1"/>
</dbReference>
<reference evidence="3 4" key="1">
    <citation type="submission" date="2019-02" db="EMBL/GenBank/DDBJ databases">
        <title>Deep-cultivation of Planctomycetes and their phenomic and genomic characterization uncovers novel biology.</title>
        <authorList>
            <person name="Wiegand S."/>
            <person name="Jogler M."/>
            <person name="Boedeker C."/>
            <person name="Pinto D."/>
            <person name="Vollmers J."/>
            <person name="Rivas-Marin E."/>
            <person name="Kohn T."/>
            <person name="Peeters S.H."/>
            <person name="Heuer A."/>
            <person name="Rast P."/>
            <person name="Oberbeckmann S."/>
            <person name="Bunk B."/>
            <person name="Jeske O."/>
            <person name="Meyerdierks A."/>
            <person name="Storesund J.E."/>
            <person name="Kallscheuer N."/>
            <person name="Luecker S."/>
            <person name="Lage O.M."/>
            <person name="Pohl T."/>
            <person name="Merkel B.J."/>
            <person name="Hornburger P."/>
            <person name="Mueller R.-W."/>
            <person name="Bruemmer F."/>
            <person name="Labrenz M."/>
            <person name="Spormann A.M."/>
            <person name="Op den Camp H."/>
            <person name="Overmann J."/>
            <person name="Amann R."/>
            <person name="Jetten M.S.M."/>
            <person name="Mascher T."/>
            <person name="Medema M.H."/>
            <person name="Devos D.P."/>
            <person name="Kaster A.-K."/>
            <person name="Ovreas L."/>
            <person name="Rohde M."/>
            <person name="Galperin M.Y."/>
            <person name="Jogler C."/>
        </authorList>
    </citation>
    <scope>NUCLEOTIDE SEQUENCE [LARGE SCALE GENOMIC DNA]</scope>
    <source>
        <strain evidence="3 4">ETA_A8</strain>
    </source>
</reference>
<dbReference type="InterPro" id="IPR053164">
    <property type="entry name" value="IS1016-like_transposase"/>
</dbReference>
<gene>
    <name evidence="3" type="ORF">ETAA8_68330</name>
</gene>
<evidence type="ECO:0000256" key="1">
    <source>
        <dbReference type="SAM" id="MobiDB-lite"/>
    </source>
</evidence>
<dbReference type="Pfam" id="PF12762">
    <property type="entry name" value="DDE_Tnp_IS1595"/>
    <property type="match status" value="1"/>
</dbReference>
<name>A0A517YN79_9BACT</name>
<keyword evidence="4" id="KW-1185">Reference proteome</keyword>